<comment type="subcellular location">
    <subcellularLocation>
        <location evidence="7">Cytoplasm</location>
    </subcellularLocation>
</comment>
<comment type="pathway">
    <text evidence="2">Porphyrin-containing compound metabolism; protoporphyrin-IX biosynthesis; 5-aminolevulinate from L-glutamyl-tRNA(Glu): step 2/2.</text>
</comment>
<keyword evidence="5 7" id="KW-0413">Isomerase</keyword>
<evidence type="ECO:0000256" key="2">
    <source>
        <dbReference type="ARBA" id="ARBA00004819"/>
    </source>
</evidence>
<evidence type="ECO:0000313" key="9">
    <source>
        <dbReference type="Proteomes" id="UP001501126"/>
    </source>
</evidence>
<dbReference type="EC" id="5.4.3.8" evidence="7"/>
<dbReference type="PROSITE" id="PS00600">
    <property type="entry name" value="AA_TRANSFER_CLASS_3"/>
    <property type="match status" value="1"/>
</dbReference>
<dbReference type="Gene3D" id="3.40.640.10">
    <property type="entry name" value="Type I PLP-dependent aspartate aminotransferase-like (Major domain)"/>
    <property type="match status" value="1"/>
</dbReference>
<dbReference type="CDD" id="cd00610">
    <property type="entry name" value="OAT_like"/>
    <property type="match status" value="1"/>
</dbReference>
<dbReference type="InterPro" id="IPR015424">
    <property type="entry name" value="PyrdxlP-dep_Trfase"/>
</dbReference>
<dbReference type="SUPFAM" id="SSF53383">
    <property type="entry name" value="PLP-dependent transferases"/>
    <property type="match status" value="1"/>
</dbReference>
<dbReference type="NCBIfam" id="NF000818">
    <property type="entry name" value="PRK00062.1"/>
    <property type="match status" value="1"/>
</dbReference>
<evidence type="ECO:0000313" key="8">
    <source>
        <dbReference type="EMBL" id="GAA0873708.1"/>
    </source>
</evidence>
<evidence type="ECO:0000256" key="6">
    <source>
        <dbReference type="ARBA" id="ARBA00023244"/>
    </source>
</evidence>
<proteinExistence type="inferred from homology"/>
<organism evidence="8 9">
    <name type="scientific">Wandonia haliotis</name>
    <dbReference type="NCBI Taxonomy" id="574963"/>
    <lineage>
        <taxon>Bacteria</taxon>
        <taxon>Pseudomonadati</taxon>
        <taxon>Bacteroidota</taxon>
        <taxon>Flavobacteriia</taxon>
        <taxon>Flavobacteriales</taxon>
        <taxon>Crocinitomicaceae</taxon>
        <taxon>Wandonia</taxon>
    </lineage>
</organism>
<keyword evidence="6 7" id="KW-0627">Porphyrin biosynthesis</keyword>
<sequence>MISRKNSEQLFEKAKTYFPGGVNSPVRAFKSVMGAPLFIKKGDGAYVWDEDDNQFIDFCCSWGPLILGHNNEKVRKKIEETLANGTSFGAPTKLENELAELILSRNPYADKIRFTSSGTEAVMSAIRLARGYTKRDKIIKFEGCYHGHSDSLLVKAGSGLVTFGESSSAGVPEAFAAETIVLPLNDPEALEACVRELGNEIACAIIEPIPANNGLLLQEKGFLTKLREICTQYGILLLFDEVISGFRVAFSGAAEYYGITPDLVTYGKIIGGGLPVGAYGGKAEIMACISPDGPVYQAGTLSGNPVAMAAGIAALEQCAQPGFYQDQEERTNYLVDKINAYAGEKGYAFEIFSIGSIFWIAFSDKVAIRRADEIDSDMTPFKMLHSELLNRGIYIGPSGYEVGFISKAHTKEILDTTFPAFCEALDAVFAKLK</sequence>
<comment type="subunit">
    <text evidence="7">Homodimer.</text>
</comment>
<dbReference type="PANTHER" id="PTHR43713:SF3">
    <property type="entry name" value="GLUTAMATE-1-SEMIALDEHYDE 2,1-AMINOMUTASE 1, CHLOROPLASTIC-RELATED"/>
    <property type="match status" value="1"/>
</dbReference>
<protein>
    <recommendedName>
        <fullName evidence="7">Glutamate-1-semialdehyde 2,1-aminomutase</fullName>
        <shortName evidence="7">GSA</shortName>
        <ecNumber evidence="7">5.4.3.8</ecNumber>
    </recommendedName>
    <alternativeName>
        <fullName evidence="7">Glutamate-1-semialdehyde aminotransferase</fullName>
        <shortName evidence="7">GSA-AT</shortName>
    </alternativeName>
</protein>
<dbReference type="InterPro" id="IPR005814">
    <property type="entry name" value="Aminotrans_3"/>
</dbReference>
<dbReference type="EMBL" id="BAAAFH010000003">
    <property type="protein sequence ID" value="GAA0873708.1"/>
    <property type="molecule type" value="Genomic_DNA"/>
</dbReference>
<evidence type="ECO:0000256" key="3">
    <source>
        <dbReference type="ARBA" id="ARBA00008981"/>
    </source>
</evidence>
<gene>
    <name evidence="7 8" type="primary">hemL</name>
    <name evidence="8" type="ORF">GCM10009118_01160</name>
</gene>
<name>A0ABN1MLB7_9FLAO</name>
<comment type="catalytic activity">
    <reaction evidence="7">
        <text>(S)-4-amino-5-oxopentanoate = 5-aminolevulinate</text>
        <dbReference type="Rhea" id="RHEA:14265"/>
        <dbReference type="ChEBI" id="CHEBI:57501"/>
        <dbReference type="ChEBI" id="CHEBI:356416"/>
        <dbReference type="EC" id="5.4.3.8"/>
    </reaction>
</comment>
<keyword evidence="9" id="KW-1185">Reference proteome</keyword>
<comment type="similarity">
    <text evidence="3 7">Belongs to the class-III pyridoxal-phosphate-dependent aminotransferase family. HemL subfamily.</text>
</comment>
<dbReference type="InterPro" id="IPR015421">
    <property type="entry name" value="PyrdxlP-dep_Trfase_major"/>
</dbReference>
<dbReference type="Proteomes" id="UP001501126">
    <property type="component" value="Unassembled WGS sequence"/>
</dbReference>
<evidence type="ECO:0000256" key="4">
    <source>
        <dbReference type="ARBA" id="ARBA00022898"/>
    </source>
</evidence>
<evidence type="ECO:0000256" key="1">
    <source>
        <dbReference type="ARBA" id="ARBA00001933"/>
    </source>
</evidence>
<keyword evidence="4 7" id="KW-0663">Pyridoxal phosphate</keyword>
<dbReference type="InterPro" id="IPR049704">
    <property type="entry name" value="Aminotrans_3_PPA_site"/>
</dbReference>
<dbReference type="RefSeq" id="WP_343784007.1">
    <property type="nucleotide sequence ID" value="NZ_BAAAFH010000003.1"/>
</dbReference>
<dbReference type="HAMAP" id="MF_00375">
    <property type="entry name" value="HemL_aminotrans_3"/>
    <property type="match status" value="1"/>
</dbReference>
<feature type="modified residue" description="N6-(pyridoxal phosphate)lysine" evidence="7">
    <location>
        <position position="268"/>
    </location>
</feature>
<keyword evidence="7" id="KW-0963">Cytoplasm</keyword>
<dbReference type="InterPro" id="IPR004639">
    <property type="entry name" value="4pyrrol_synth_GluAld_NH2Trfase"/>
</dbReference>
<evidence type="ECO:0000256" key="7">
    <source>
        <dbReference type="HAMAP-Rule" id="MF_00375"/>
    </source>
</evidence>
<dbReference type="PANTHER" id="PTHR43713">
    <property type="entry name" value="GLUTAMATE-1-SEMIALDEHYDE 2,1-AMINOMUTASE"/>
    <property type="match status" value="1"/>
</dbReference>
<comment type="caution">
    <text evidence="8">The sequence shown here is derived from an EMBL/GenBank/DDBJ whole genome shotgun (WGS) entry which is preliminary data.</text>
</comment>
<evidence type="ECO:0000256" key="5">
    <source>
        <dbReference type="ARBA" id="ARBA00023235"/>
    </source>
</evidence>
<accession>A0ABN1MLB7</accession>
<dbReference type="Gene3D" id="3.90.1150.10">
    <property type="entry name" value="Aspartate Aminotransferase, domain 1"/>
    <property type="match status" value="1"/>
</dbReference>
<reference evidence="8 9" key="1">
    <citation type="journal article" date="2019" name="Int. J. Syst. Evol. Microbiol.">
        <title>The Global Catalogue of Microorganisms (GCM) 10K type strain sequencing project: providing services to taxonomists for standard genome sequencing and annotation.</title>
        <authorList>
            <consortium name="The Broad Institute Genomics Platform"/>
            <consortium name="The Broad Institute Genome Sequencing Center for Infectious Disease"/>
            <person name="Wu L."/>
            <person name="Ma J."/>
        </authorList>
    </citation>
    <scope>NUCLEOTIDE SEQUENCE [LARGE SCALE GENOMIC DNA]</scope>
    <source>
        <strain evidence="8 9">JCM 16083</strain>
    </source>
</reference>
<comment type="cofactor">
    <cofactor evidence="1 7">
        <name>pyridoxal 5'-phosphate</name>
        <dbReference type="ChEBI" id="CHEBI:597326"/>
    </cofactor>
</comment>
<dbReference type="Pfam" id="PF00202">
    <property type="entry name" value="Aminotran_3"/>
    <property type="match status" value="1"/>
</dbReference>
<dbReference type="NCBIfam" id="TIGR00713">
    <property type="entry name" value="hemL"/>
    <property type="match status" value="1"/>
</dbReference>
<dbReference type="InterPro" id="IPR015422">
    <property type="entry name" value="PyrdxlP-dep_Trfase_small"/>
</dbReference>